<dbReference type="Gene3D" id="3.80.10.10">
    <property type="entry name" value="Ribonuclease Inhibitor"/>
    <property type="match status" value="1"/>
</dbReference>
<keyword evidence="5" id="KW-0611">Plant defense</keyword>
<dbReference type="EMBL" id="JACEFO010002484">
    <property type="protein sequence ID" value="KAF8658046.1"/>
    <property type="molecule type" value="Genomic_DNA"/>
</dbReference>
<evidence type="ECO:0000259" key="8">
    <source>
        <dbReference type="Pfam" id="PF18052"/>
    </source>
</evidence>
<proteinExistence type="inferred from homology"/>
<protein>
    <recommendedName>
        <fullName evidence="13">NB-ARC domain-containing protein</fullName>
    </recommendedName>
</protein>
<keyword evidence="2" id="KW-0433">Leucine-rich repeat</keyword>
<dbReference type="InterPro" id="IPR027417">
    <property type="entry name" value="P-loop_NTPase"/>
</dbReference>
<dbReference type="InterPro" id="IPR032675">
    <property type="entry name" value="LRR_dom_sf"/>
</dbReference>
<dbReference type="GO" id="GO:0051707">
    <property type="term" value="P:response to other organism"/>
    <property type="evidence" value="ECO:0007669"/>
    <property type="project" value="UniProtKB-ARBA"/>
</dbReference>
<feature type="domain" description="Disease resistance protein winged helix" evidence="9">
    <location>
        <begin position="397"/>
        <end position="456"/>
    </location>
</feature>
<dbReference type="PANTHER" id="PTHR36766">
    <property type="entry name" value="PLANT BROAD-SPECTRUM MILDEW RESISTANCE PROTEIN RPW8"/>
    <property type="match status" value="1"/>
</dbReference>
<reference evidence="11" key="1">
    <citation type="submission" date="2020-07" db="EMBL/GenBank/DDBJ databases">
        <title>Genome sequence and genetic diversity analysis of an under-domesticated orphan crop, white fonio (Digitaria exilis).</title>
        <authorList>
            <person name="Bennetzen J.L."/>
            <person name="Chen S."/>
            <person name="Ma X."/>
            <person name="Wang X."/>
            <person name="Yssel A.E.J."/>
            <person name="Chaluvadi S.R."/>
            <person name="Johnson M."/>
            <person name="Gangashetty P."/>
            <person name="Hamidou F."/>
            <person name="Sanogo M.D."/>
            <person name="Zwaenepoel A."/>
            <person name="Wallace J."/>
            <person name="Van De Peer Y."/>
            <person name="Van Deynze A."/>
        </authorList>
    </citation>
    <scope>NUCLEOTIDE SEQUENCE</scope>
    <source>
        <tissue evidence="11">Leaves</tissue>
    </source>
</reference>
<dbReference type="InterPro" id="IPR041118">
    <property type="entry name" value="Rx_N"/>
</dbReference>
<organism evidence="11 12">
    <name type="scientific">Digitaria exilis</name>
    <dbReference type="NCBI Taxonomy" id="1010633"/>
    <lineage>
        <taxon>Eukaryota</taxon>
        <taxon>Viridiplantae</taxon>
        <taxon>Streptophyta</taxon>
        <taxon>Embryophyta</taxon>
        <taxon>Tracheophyta</taxon>
        <taxon>Spermatophyta</taxon>
        <taxon>Magnoliopsida</taxon>
        <taxon>Liliopsida</taxon>
        <taxon>Poales</taxon>
        <taxon>Poaceae</taxon>
        <taxon>PACMAD clade</taxon>
        <taxon>Panicoideae</taxon>
        <taxon>Panicodae</taxon>
        <taxon>Paniceae</taxon>
        <taxon>Anthephorinae</taxon>
        <taxon>Digitaria</taxon>
    </lineage>
</organism>
<dbReference type="PANTHER" id="PTHR36766:SF64">
    <property type="entry name" value="OS12G0206100 PROTEIN"/>
    <property type="match status" value="1"/>
</dbReference>
<dbReference type="Pfam" id="PF23559">
    <property type="entry name" value="WHD_DRP"/>
    <property type="match status" value="1"/>
</dbReference>
<gene>
    <name evidence="11" type="ORF">HU200_059510</name>
</gene>
<evidence type="ECO:0000313" key="11">
    <source>
        <dbReference type="EMBL" id="KAF8658046.1"/>
    </source>
</evidence>
<dbReference type="SUPFAM" id="SSF52540">
    <property type="entry name" value="P-loop containing nucleoside triphosphate hydrolases"/>
    <property type="match status" value="1"/>
</dbReference>
<dbReference type="GO" id="GO:0005524">
    <property type="term" value="F:ATP binding"/>
    <property type="evidence" value="ECO:0007669"/>
    <property type="project" value="UniProtKB-KW"/>
</dbReference>
<dbReference type="Pfam" id="PF18052">
    <property type="entry name" value="Rx_N"/>
    <property type="match status" value="1"/>
</dbReference>
<dbReference type="Proteomes" id="UP000636709">
    <property type="component" value="Unassembled WGS sequence"/>
</dbReference>
<evidence type="ECO:0000259" key="9">
    <source>
        <dbReference type="Pfam" id="PF23559"/>
    </source>
</evidence>
<dbReference type="GO" id="GO:0043531">
    <property type="term" value="F:ADP binding"/>
    <property type="evidence" value="ECO:0007669"/>
    <property type="project" value="InterPro"/>
</dbReference>
<evidence type="ECO:0000256" key="1">
    <source>
        <dbReference type="ARBA" id="ARBA00008894"/>
    </source>
</evidence>
<feature type="domain" description="Disease resistance N-terminal" evidence="8">
    <location>
        <begin position="38"/>
        <end position="126"/>
    </location>
</feature>
<keyword evidence="6" id="KW-0067">ATP-binding</keyword>
<comment type="caution">
    <text evidence="11">The sequence shown here is derived from an EMBL/GenBank/DDBJ whole genome shotgun (WGS) entry which is preliminary data.</text>
</comment>
<dbReference type="OrthoDB" id="777063at2759"/>
<dbReference type="InterPro" id="IPR058922">
    <property type="entry name" value="WHD_DRP"/>
</dbReference>
<feature type="domain" description="R13L1/DRL21-like LRR repeat region" evidence="10">
    <location>
        <begin position="641"/>
        <end position="710"/>
    </location>
</feature>
<evidence type="ECO:0000256" key="4">
    <source>
        <dbReference type="ARBA" id="ARBA00022741"/>
    </source>
</evidence>
<dbReference type="InterPro" id="IPR002182">
    <property type="entry name" value="NB-ARC"/>
</dbReference>
<dbReference type="Pfam" id="PF25019">
    <property type="entry name" value="LRR_R13L1-DRL21"/>
    <property type="match status" value="1"/>
</dbReference>
<keyword evidence="12" id="KW-1185">Reference proteome</keyword>
<dbReference type="SUPFAM" id="SSF52058">
    <property type="entry name" value="L domain-like"/>
    <property type="match status" value="1"/>
</dbReference>
<evidence type="ECO:0000256" key="6">
    <source>
        <dbReference type="ARBA" id="ARBA00022840"/>
    </source>
</evidence>
<evidence type="ECO:0000259" key="7">
    <source>
        <dbReference type="Pfam" id="PF00931"/>
    </source>
</evidence>
<evidence type="ECO:0000313" key="12">
    <source>
        <dbReference type="Proteomes" id="UP000636709"/>
    </source>
</evidence>
<name>A0A835AL04_9POAL</name>
<feature type="domain" description="NB-ARC" evidence="7">
    <location>
        <begin position="244"/>
        <end position="325"/>
    </location>
</feature>
<comment type="similarity">
    <text evidence="1">Belongs to the disease resistance NB-LRR family.</text>
</comment>
<evidence type="ECO:0000256" key="5">
    <source>
        <dbReference type="ARBA" id="ARBA00022821"/>
    </source>
</evidence>
<evidence type="ECO:0000256" key="2">
    <source>
        <dbReference type="ARBA" id="ARBA00022614"/>
    </source>
</evidence>
<dbReference type="Gene3D" id="3.40.50.300">
    <property type="entry name" value="P-loop containing nucleotide triphosphate hydrolases"/>
    <property type="match status" value="1"/>
</dbReference>
<dbReference type="AlphaFoldDB" id="A0A835AL04"/>
<evidence type="ECO:0000256" key="3">
    <source>
        <dbReference type="ARBA" id="ARBA00022737"/>
    </source>
</evidence>
<keyword evidence="3" id="KW-0677">Repeat</keyword>
<evidence type="ECO:0000259" key="10">
    <source>
        <dbReference type="Pfam" id="PF25019"/>
    </source>
</evidence>
<dbReference type="GO" id="GO:0006952">
    <property type="term" value="P:defense response"/>
    <property type="evidence" value="ECO:0007669"/>
    <property type="project" value="UniProtKB-KW"/>
</dbReference>
<sequence length="711" mass="80999">MFLSLQTSFLTYAESMAAGAAIMFAGKLAGTAVANATISFWINKAFTCLTDYCKAEGLEDVRGRVLKSMKKVQVVFDIVDPEYIKKQSSALDVWLWQFRDAVEGAEDVIDELKYYELREKAKDHKVSDCGSSSAKLKHKFLKSVKHFDVMDKTHRGILKRLRKALEGLEKAATEIVAILTVTQHLKDITSGSQRQLNLMNTDNDTGSTLAEPYFVGREKEKQTIVQWLAITPVEASEIVRSTHSVPIFSIVGHGGMGKTTLAQRVCEEEEVVNNFKVIWVHVSTRFNATSVTSKILESVTGVKPDADHLETLQQKLKQELREYLELEGLQEDENLKLFHHHVYSGRDPKDFVDLKFIGEELAKQLGGCPLVTKVVSGYLQCNMSFECWNSFLHEGMMGSGLISQDGNELRRIEDIGDKILAQLTRKSFFEMKFKVVQYTQVKEEYYIMHDLMHELAKYVSAGECTTIIGPCLLETEKDSIRHLRIACIDKLSTEEAKKITRFKNLRTIIIDGPGLIDKDMLDVVENSIEKSKSLRLLRSNLENTFHLSRLSDLKHLRYVYLHRISLEGMRELVKLYHLLLVDCLTDSREAEPRHVMYFGNIDRLRYVNYGARRLGEFPIGRLTSLQELCNYRIQGSKGNKISAIKNLRTLRELQVFGLENVESLEEADNAKLSEKQYLNTLSLMWSARNNAENGNDDLILDHLEPHANIRT</sequence>
<accession>A0A835AL04</accession>
<dbReference type="Pfam" id="PF00931">
    <property type="entry name" value="NB-ARC"/>
    <property type="match status" value="1"/>
</dbReference>
<dbReference type="InterPro" id="IPR056789">
    <property type="entry name" value="LRR_R13L1-DRL21"/>
</dbReference>
<evidence type="ECO:0008006" key="13">
    <source>
        <dbReference type="Google" id="ProtNLM"/>
    </source>
</evidence>
<keyword evidence="4" id="KW-0547">Nucleotide-binding</keyword>